<keyword evidence="2" id="KW-1185">Reference proteome</keyword>
<dbReference type="PROSITE" id="PS51257">
    <property type="entry name" value="PROKAR_LIPOPROTEIN"/>
    <property type="match status" value="1"/>
</dbReference>
<reference evidence="1 2" key="1">
    <citation type="submission" date="2017-04" db="EMBL/GenBank/DDBJ databases">
        <authorList>
            <person name="Afonso C.L."/>
            <person name="Miller P.J."/>
            <person name="Scott M.A."/>
            <person name="Spackman E."/>
            <person name="Goraichik I."/>
            <person name="Dimitrov K.M."/>
            <person name="Suarez D.L."/>
            <person name="Swayne D.E."/>
        </authorList>
    </citation>
    <scope>NUCLEOTIDE SEQUENCE [LARGE SCALE GENOMIC DNA]</scope>
    <source>
        <strain evidence="1 2">DSM 22418</strain>
    </source>
</reference>
<proteinExistence type="predicted"/>
<organism evidence="1 2">
    <name type="scientific">Sphingobacterium psychroaquaticum</name>
    <dbReference type="NCBI Taxonomy" id="561061"/>
    <lineage>
        <taxon>Bacteria</taxon>
        <taxon>Pseudomonadati</taxon>
        <taxon>Bacteroidota</taxon>
        <taxon>Sphingobacteriia</taxon>
        <taxon>Sphingobacteriales</taxon>
        <taxon>Sphingobacteriaceae</taxon>
        <taxon>Sphingobacterium</taxon>
    </lineage>
</organism>
<dbReference type="STRING" id="561061.SAMN05660862_2558"/>
<dbReference type="AlphaFoldDB" id="A0A1X7K5H8"/>
<sequence>MKKYTYLYIITALVLLVSYSCKKDQYYIFDDIPRIQFGPPITSLVNVNPYTDSLKAETFYYEAADVVRDTIYFDIFTLGEVRKNDRAYKLKQIQLPGVENAIPGKHYVAFDDAAVVPLYVIKSDSVHARVPIVVLRDSELKSKTVNLGFEIVANENFDKGEPTKVWRKLQFTDRLSKPNAWTASFSQYYFGNYSVRKHAFMIETTGEKWDQNFIATIPSDQITYYKSVMGEALIDYNKKHPDAPMRDENNELVSFPN</sequence>
<dbReference type="Pfam" id="PF16132">
    <property type="entry name" value="DUF4843"/>
    <property type="match status" value="1"/>
</dbReference>
<accession>A0A1X7K5H8</accession>
<gene>
    <name evidence="1" type="ORF">SAMN05660862_2558</name>
</gene>
<dbReference type="InterPro" id="IPR032299">
    <property type="entry name" value="DUF4843"/>
</dbReference>
<protein>
    <submittedName>
        <fullName evidence="1">Uncharacterized protein</fullName>
    </submittedName>
</protein>
<dbReference type="RefSeq" id="WP_085473288.1">
    <property type="nucleotide sequence ID" value="NZ_CP038029.1"/>
</dbReference>
<evidence type="ECO:0000313" key="2">
    <source>
        <dbReference type="Proteomes" id="UP000192980"/>
    </source>
</evidence>
<dbReference type="EMBL" id="FXAU01000004">
    <property type="protein sequence ID" value="SMG35883.1"/>
    <property type="molecule type" value="Genomic_DNA"/>
</dbReference>
<name>A0A1X7K5H8_9SPHI</name>
<evidence type="ECO:0000313" key="1">
    <source>
        <dbReference type="EMBL" id="SMG35883.1"/>
    </source>
</evidence>
<dbReference type="Proteomes" id="UP000192980">
    <property type="component" value="Unassembled WGS sequence"/>
</dbReference>
<dbReference type="OrthoDB" id="1092914at2"/>